<keyword evidence="4" id="KW-1185">Reference proteome</keyword>
<gene>
    <name evidence="3" type="ORF">PAM7066_00582</name>
</gene>
<evidence type="ECO:0000313" key="4">
    <source>
        <dbReference type="Proteomes" id="UP000193870"/>
    </source>
</evidence>
<sequence>MIRALCLMTCLAGPAFAQDIEVTPLPGAEDLFSGETDSEQLQEDWDNGIMTPLGPDASSDPDETRERVVRGSAAVLRILDKLTGDVHDMTLAVGEGGSVGRLEVELSECRYPEQNPSGNAYAFLTIHEDGDQNADFSGWMIAQAPALNALEHPRYDVWVMRCNT</sequence>
<name>A0A1Y5RIR1_9RHOB</name>
<proteinExistence type="predicted"/>
<dbReference type="Proteomes" id="UP000193870">
    <property type="component" value="Unassembled WGS sequence"/>
</dbReference>
<reference evidence="3 4" key="1">
    <citation type="submission" date="2017-03" db="EMBL/GenBank/DDBJ databases">
        <authorList>
            <person name="Afonso C.L."/>
            <person name="Miller P.J."/>
            <person name="Scott M.A."/>
            <person name="Spackman E."/>
            <person name="Goraichik I."/>
            <person name="Dimitrov K.M."/>
            <person name="Suarez D.L."/>
            <person name="Swayne D.E."/>
        </authorList>
    </citation>
    <scope>NUCLEOTIDE SEQUENCE [LARGE SCALE GENOMIC DNA]</scope>
    <source>
        <strain evidence="3 4">CECT 7066</strain>
    </source>
</reference>
<evidence type="ECO:0000313" key="3">
    <source>
        <dbReference type="EMBL" id="SLN18232.1"/>
    </source>
</evidence>
<accession>A0A1Y5RIR1</accession>
<feature type="region of interest" description="Disordered" evidence="1">
    <location>
        <begin position="46"/>
        <end position="65"/>
    </location>
</feature>
<dbReference type="EMBL" id="FWFV01000001">
    <property type="protein sequence ID" value="SLN18232.1"/>
    <property type="molecule type" value="Genomic_DNA"/>
</dbReference>
<organism evidence="3 4">
    <name type="scientific">Palleronia marisminoris</name>
    <dbReference type="NCBI Taxonomy" id="315423"/>
    <lineage>
        <taxon>Bacteria</taxon>
        <taxon>Pseudomonadati</taxon>
        <taxon>Pseudomonadota</taxon>
        <taxon>Alphaproteobacteria</taxon>
        <taxon>Rhodobacterales</taxon>
        <taxon>Roseobacteraceae</taxon>
        <taxon>Palleronia</taxon>
    </lineage>
</organism>
<protein>
    <recommendedName>
        <fullName evidence="5">DUF2155 domain-containing protein</fullName>
    </recommendedName>
</protein>
<evidence type="ECO:0000256" key="1">
    <source>
        <dbReference type="SAM" id="MobiDB-lite"/>
    </source>
</evidence>
<keyword evidence="2" id="KW-0732">Signal</keyword>
<evidence type="ECO:0000256" key="2">
    <source>
        <dbReference type="SAM" id="SignalP"/>
    </source>
</evidence>
<feature type="signal peptide" evidence="2">
    <location>
        <begin position="1"/>
        <end position="17"/>
    </location>
</feature>
<dbReference type="AlphaFoldDB" id="A0A1Y5RIR1"/>
<evidence type="ECO:0008006" key="5">
    <source>
        <dbReference type="Google" id="ProtNLM"/>
    </source>
</evidence>
<dbReference type="InterPro" id="IPR019225">
    <property type="entry name" value="DUF2155"/>
</dbReference>
<dbReference type="RefSeq" id="WP_306456052.1">
    <property type="nucleotide sequence ID" value="NZ_FOPF01000001.1"/>
</dbReference>
<dbReference type="Pfam" id="PF09923">
    <property type="entry name" value="DUF2155"/>
    <property type="match status" value="1"/>
</dbReference>
<dbReference type="STRING" id="315423.SAMN04488020_101581"/>
<feature type="chain" id="PRO_5011004399" description="DUF2155 domain-containing protein" evidence="2">
    <location>
        <begin position="18"/>
        <end position="164"/>
    </location>
</feature>